<feature type="compositionally biased region" description="Polar residues" evidence="1">
    <location>
        <begin position="418"/>
        <end position="430"/>
    </location>
</feature>
<dbReference type="EMBL" id="ML742289">
    <property type="protein sequence ID" value="KAE8146068.1"/>
    <property type="molecule type" value="Genomic_DNA"/>
</dbReference>
<evidence type="ECO:0000256" key="1">
    <source>
        <dbReference type="SAM" id="MobiDB-lite"/>
    </source>
</evidence>
<feature type="compositionally biased region" description="Polar residues" evidence="1">
    <location>
        <begin position="673"/>
        <end position="683"/>
    </location>
</feature>
<feature type="compositionally biased region" description="Polar residues" evidence="1">
    <location>
        <begin position="1"/>
        <end position="14"/>
    </location>
</feature>
<sequence>MSTTEEPAMANSSPGRGKSLINPRLQLQEDRFRFTPVKVLKPTPRIWDRKPCTPFLARSKSRKVWKRFCSSFGNMKALQQLITAHDQDELHTEINTARAGDYMRDVKRRCLVHDTESEEDEKPSRGRSFLETKWESEASGKRRKSPSGYLRIWLFAGLVCGEGSELFAGKLPARYGLVNGSEPMMVDTRPLEANDEFTDDSALDASTSSDEILPNELDHDESSTVIPDSPTRLADSAAYPRTLHGLQSGMNGATTDINEPENVDQAPILSPESESPEADDLTCAEEQDGHAALSAIMTDDQPSALLEPITTVESQNVPETDATEPPTTTPDAGADLTVEQESTLVRSALRSSLDGEDAELLNNFLSKAKAKREAKAAEAAAAAAAMPTESVEEKLDQEDMGIEIPTPQGRRILEDLDTNSPSPQKAQLSPTKAPGKDLDENEGQLPASPRRSTRTRNVKPPTRLTTTATAARNTLTLRRAKGNEFVFLKRTEAQELSLATRRNTRQNKGDALLPKYMLQAIAQQTPESDDDKAADDSSRQRESAKRVSWNDKRLVEYEGESGEASGDNVSGKDEQAKNSDQKRATSSRTTRSQGSLKTGADTTPAVPTTAATTATPRARRMRRLGTPKPTAAFDTTASPPPTSANQPEKRKKLTPKSPKTTLDGTASKAAGNKESTAAGTAKSSLLRAQAGSTPMPRRVRSRP</sequence>
<feature type="compositionally biased region" description="Basic and acidic residues" evidence="1">
    <location>
        <begin position="534"/>
        <end position="556"/>
    </location>
</feature>
<feature type="compositionally biased region" description="Polar residues" evidence="1">
    <location>
        <begin position="584"/>
        <end position="596"/>
    </location>
</feature>
<feature type="compositionally biased region" description="Low complexity" evidence="1">
    <location>
        <begin position="598"/>
        <end position="616"/>
    </location>
</feature>
<dbReference type="OrthoDB" id="4207369at2759"/>
<proteinExistence type="predicted"/>
<dbReference type="Proteomes" id="UP000325780">
    <property type="component" value="Unassembled WGS sequence"/>
</dbReference>
<feature type="region of interest" description="Disordered" evidence="1">
    <location>
        <begin position="311"/>
        <end position="338"/>
    </location>
</feature>
<organism evidence="2 3">
    <name type="scientific">Aspergillus avenaceus</name>
    <dbReference type="NCBI Taxonomy" id="36643"/>
    <lineage>
        <taxon>Eukaryota</taxon>
        <taxon>Fungi</taxon>
        <taxon>Dikarya</taxon>
        <taxon>Ascomycota</taxon>
        <taxon>Pezizomycotina</taxon>
        <taxon>Eurotiomycetes</taxon>
        <taxon>Eurotiomycetidae</taxon>
        <taxon>Eurotiales</taxon>
        <taxon>Aspergillaceae</taxon>
        <taxon>Aspergillus</taxon>
        <taxon>Aspergillus subgen. Circumdati</taxon>
    </lineage>
</organism>
<dbReference type="AlphaFoldDB" id="A0A5N6TI64"/>
<evidence type="ECO:0000313" key="3">
    <source>
        <dbReference type="Proteomes" id="UP000325780"/>
    </source>
</evidence>
<accession>A0A5N6TI64</accession>
<gene>
    <name evidence="2" type="ORF">BDV25DRAFT_163259</name>
</gene>
<feature type="region of interest" description="Disordered" evidence="1">
    <location>
        <begin position="1"/>
        <end position="20"/>
    </location>
</feature>
<feature type="compositionally biased region" description="Basic and acidic residues" evidence="1">
    <location>
        <begin position="570"/>
        <end position="583"/>
    </location>
</feature>
<feature type="region of interest" description="Disordered" evidence="1">
    <location>
        <begin position="413"/>
        <end position="472"/>
    </location>
</feature>
<feature type="compositionally biased region" description="Low complexity" evidence="1">
    <location>
        <begin position="318"/>
        <end position="332"/>
    </location>
</feature>
<feature type="region of interest" description="Disordered" evidence="1">
    <location>
        <begin position="201"/>
        <end position="231"/>
    </location>
</feature>
<feature type="compositionally biased region" description="Low complexity" evidence="1">
    <location>
        <begin position="462"/>
        <end position="472"/>
    </location>
</feature>
<name>A0A5N6TI64_ASPAV</name>
<protein>
    <submittedName>
        <fullName evidence="2">Uncharacterized protein</fullName>
    </submittedName>
</protein>
<feature type="region of interest" description="Disordered" evidence="1">
    <location>
        <begin position="524"/>
        <end position="703"/>
    </location>
</feature>
<evidence type="ECO:0000313" key="2">
    <source>
        <dbReference type="EMBL" id="KAE8146068.1"/>
    </source>
</evidence>
<keyword evidence="3" id="KW-1185">Reference proteome</keyword>
<reference evidence="2 3" key="1">
    <citation type="submission" date="2019-04" db="EMBL/GenBank/DDBJ databases">
        <title>Friends and foes A comparative genomics study of 23 Aspergillus species from section Flavi.</title>
        <authorList>
            <consortium name="DOE Joint Genome Institute"/>
            <person name="Kjaerbolling I."/>
            <person name="Vesth T."/>
            <person name="Frisvad J.C."/>
            <person name="Nybo J.L."/>
            <person name="Theobald S."/>
            <person name="Kildgaard S."/>
            <person name="Isbrandt T."/>
            <person name="Kuo A."/>
            <person name="Sato A."/>
            <person name="Lyhne E.K."/>
            <person name="Kogle M.E."/>
            <person name="Wiebenga A."/>
            <person name="Kun R.S."/>
            <person name="Lubbers R.J."/>
            <person name="Makela M.R."/>
            <person name="Barry K."/>
            <person name="Chovatia M."/>
            <person name="Clum A."/>
            <person name="Daum C."/>
            <person name="Haridas S."/>
            <person name="He G."/>
            <person name="LaButti K."/>
            <person name="Lipzen A."/>
            <person name="Mondo S."/>
            <person name="Riley R."/>
            <person name="Salamov A."/>
            <person name="Simmons B.A."/>
            <person name="Magnuson J.K."/>
            <person name="Henrissat B."/>
            <person name="Mortensen U.H."/>
            <person name="Larsen T.O."/>
            <person name="Devries R.P."/>
            <person name="Grigoriev I.V."/>
            <person name="Machida M."/>
            <person name="Baker S.E."/>
            <person name="Andersen M.R."/>
        </authorList>
    </citation>
    <scope>NUCLEOTIDE SEQUENCE [LARGE SCALE GENOMIC DNA]</scope>
    <source>
        <strain evidence="2 3">IBT 18842</strain>
    </source>
</reference>